<dbReference type="AlphaFoldDB" id="A0A4V5PY99"/>
<dbReference type="EMBL" id="SWFM01000004">
    <property type="protein sequence ID" value="TKD69288.1"/>
    <property type="molecule type" value="Genomic_DNA"/>
</dbReference>
<dbReference type="Proteomes" id="UP000310541">
    <property type="component" value="Unassembled WGS sequence"/>
</dbReference>
<dbReference type="PANTHER" id="PTHR12110:SF41">
    <property type="entry name" value="INOSOSE DEHYDRATASE"/>
    <property type="match status" value="1"/>
</dbReference>
<dbReference type="OrthoDB" id="9798407at2"/>
<proteinExistence type="predicted"/>
<dbReference type="RefSeq" id="WP_136947958.1">
    <property type="nucleotide sequence ID" value="NZ_SWFM01000004.1"/>
</dbReference>
<name>A0A4V5PY99_9BACL</name>
<dbReference type="InterPro" id="IPR013022">
    <property type="entry name" value="Xyl_isomerase-like_TIM-brl"/>
</dbReference>
<sequence>MNEIGVGLQLYTLRNECEKDFFATLEQAAGIGYEGVELAGLYNHEPAEVKEKLDELGLAVIGHHIPIERIENELEEVIKEQVALGNSRIVCPWLPPERRTVEDFKKVANVMKKAAAVCAEQNIELCYHHHDFELGRNLEGSELYTILEADHSIQAEFDIYWLNMVGHDPVEWLQRFSGRTPIVHLKDRSDDEREETVILGTGNIPIEEVLEQGKSSGVKWWVVEQDHCDYDPIESVTQSYQYLRKIQLQK</sequence>
<feature type="domain" description="Xylose isomerase-like TIM barrel" evidence="1">
    <location>
        <begin position="25"/>
        <end position="245"/>
    </location>
</feature>
<dbReference type="InterPro" id="IPR050312">
    <property type="entry name" value="IolE/XylAMocC-like"/>
</dbReference>
<dbReference type="SUPFAM" id="SSF51658">
    <property type="entry name" value="Xylose isomerase-like"/>
    <property type="match status" value="1"/>
</dbReference>
<evidence type="ECO:0000259" key="1">
    <source>
        <dbReference type="Pfam" id="PF01261"/>
    </source>
</evidence>
<dbReference type="Pfam" id="PF01261">
    <property type="entry name" value="AP_endonuc_2"/>
    <property type="match status" value="1"/>
</dbReference>
<organism evidence="2 3">
    <name type="scientific">Guptibacillus hwajinpoensis</name>
    <dbReference type="NCBI Taxonomy" id="208199"/>
    <lineage>
        <taxon>Bacteria</taxon>
        <taxon>Bacillati</taxon>
        <taxon>Bacillota</taxon>
        <taxon>Bacilli</taxon>
        <taxon>Bacillales</taxon>
        <taxon>Guptibacillaceae</taxon>
        <taxon>Guptibacillus</taxon>
    </lineage>
</organism>
<protein>
    <submittedName>
        <fullName evidence="2">Sugar phosphate isomerase/epimerase</fullName>
    </submittedName>
</protein>
<gene>
    <name evidence="2" type="ORF">FBF83_14910</name>
</gene>
<evidence type="ECO:0000313" key="2">
    <source>
        <dbReference type="EMBL" id="TKD69288.1"/>
    </source>
</evidence>
<accession>A0A4V5PY99</accession>
<comment type="caution">
    <text evidence="2">The sequence shown here is derived from an EMBL/GenBank/DDBJ whole genome shotgun (WGS) entry which is preliminary data.</text>
</comment>
<dbReference type="GO" id="GO:0016853">
    <property type="term" value="F:isomerase activity"/>
    <property type="evidence" value="ECO:0007669"/>
    <property type="project" value="UniProtKB-KW"/>
</dbReference>
<reference evidence="2 3" key="1">
    <citation type="submission" date="2019-04" db="EMBL/GenBank/DDBJ databases">
        <title>Genome sequence of Bacillus hwajinpoensis strain Y2.</title>
        <authorList>
            <person name="Fair J.L."/>
            <person name="Maclea K.S."/>
        </authorList>
    </citation>
    <scope>NUCLEOTIDE SEQUENCE [LARGE SCALE GENOMIC DNA]</scope>
    <source>
        <strain evidence="2 3">Y2</strain>
    </source>
</reference>
<keyword evidence="2" id="KW-0413">Isomerase</keyword>
<dbReference type="PANTHER" id="PTHR12110">
    <property type="entry name" value="HYDROXYPYRUVATE ISOMERASE"/>
    <property type="match status" value="1"/>
</dbReference>
<evidence type="ECO:0000313" key="3">
    <source>
        <dbReference type="Proteomes" id="UP000310541"/>
    </source>
</evidence>
<dbReference type="InterPro" id="IPR036237">
    <property type="entry name" value="Xyl_isomerase-like_sf"/>
</dbReference>
<dbReference type="Gene3D" id="3.20.20.150">
    <property type="entry name" value="Divalent-metal-dependent TIM barrel enzymes"/>
    <property type="match status" value="1"/>
</dbReference>